<keyword evidence="8 10" id="KW-0472">Membrane</keyword>
<comment type="similarity">
    <text evidence="2 10">Belongs to the ABC-4 integral membrane protein family. FtsX subfamily.</text>
</comment>
<evidence type="ECO:0000256" key="8">
    <source>
        <dbReference type="ARBA" id="ARBA00023136"/>
    </source>
</evidence>
<dbReference type="Gene3D" id="3.30.70.3040">
    <property type="match status" value="1"/>
</dbReference>
<keyword evidence="11" id="KW-0175">Coiled coil</keyword>
<evidence type="ECO:0000256" key="2">
    <source>
        <dbReference type="ARBA" id="ARBA00007379"/>
    </source>
</evidence>
<sequence length="282" mass="31793">MALRIGVREGFRTIIRSRSLFILSLLVAAISFYLLSIFGLVTLNLYKMANLLDEKIEIIAFLEERADIQWLKNSIKKINGVQDVVYVSADAALKQLQEEVSETKEIVRVFEDNPLPASIRIKLEPQYRNTKGLEEISKKILLLKGVKDTIYGGELVEQLKKITNIMLFFDIGLLIIITLSVIFVIFQTIKLTIFAHATEIEIMKLVGATDTFITIPFVFQGLIQGILGGIIAFILLVITVRIASSFFNIPFFPRPLFFLGSILFGMVFGIIGSSIALRRFLK</sequence>
<organism evidence="15">
    <name type="scientific">candidate division WOR-3 bacterium</name>
    <dbReference type="NCBI Taxonomy" id="2052148"/>
    <lineage>
        <taxon>Bacteria</taxon>
        <taxon>Bacteria division WOR-3</taxon>
    </lineage>
</organism>
<keyword evidence="7 12" id="KW-1133">Transmembrane helix</keyword>
<accession>A0A7C6AGP2</accession>
<feature type="domain" description="FtsX extracellular" evidence="14">
    <location>
        <begin position="57"/>
        <end position="147"/>
    </location>
</feature>
<keyword evidence="5 10" id="KW-0132">Cell division</keyword>
<dbReference type="AlphaFoldDB" id="A0A7C6AGP2"/>
<dbReference type="InterPro" id="IPR003838">
    <property type="entry name" value="ABC3_permease_C"/>
</dbReference>
<dbReference type="PANTHER" id="PTHR47755:SF1">
    <property type="entry name" value="CELL DIVISION PROTEIN FTSX"/>
    <property type="match status" value="1"/>
</dbReference>
<keyword evidence="9 10" id="KW-0131">Cell cycle</keyword>
<feature type="transmembrane region" description="Helical" evidence="12">
    <location>
        <begin position="256"/>
        <end position="277"/>
    </location>
</feature>
<dbReference type="EMBL" id="DTHJ01000073">
    <property type="protein sequence ID" value="HHS62690.1"/>
    <property type="molecule type" value="Genomic_DNA"/>
</dbReference>
<evidence type="ECO:0000259" key="13">
    <source>
        <dbReference type="Pfam" id="PF02687"/>
    </source>
</evidence>
<protein>
    <recommendedName>
        <fullName evidence="3 10">Cell division protein FtsX</fullName>
    </recommendedName>
</protein>
<comment type="subcellular location">
    <subcellularLocation>
        <location evidence="1">Cell membrane</location>
        <topology evidence="1">Multi-pass membrane protein</topology>
    </subcellularLocation>
</comment>
<evidence type="ECO:0000256" key="3">
    <source>
        <dbReference type="ARBA" id="ARBA00021907"/>
    </source>
</evidence>
<evidence type="ECO:0000256" key="12">
    <source>
        <dbReference type="SAM" id="Phobius"/>
    </source>
</evidence>
<gene>
    <name evidence="15" type="ORF">ENV70_03605</name>
</gene>
<feature type="transmembrane region" description="Helical" evidence="12">
    <location>
        <begin position="20"/>
        <end position="43"/>
    </location>
</feature>
<evidence type="ECO:0000259" key="14">
    <source>
        <dbReference type="Pfam" id="PF18075"/>
    </source>
</evidence>
<dbReference type="PIRSF" id="PIRSF003097">
    <property type="entry name" value="FtsX"/>
    <property type="match status" value="1"/>
</dbReference>
<evidence type="ECO:0000256" key="1">
    <source>
        <dbReference type="ARBA" id="ARBA00004651"/>
    </source>
</evidence>
<keyword evidence="4 10" id="KW-1003">Cell membrane</keyword>
<dbReference type="GO" id="GO:0005886">
    <property type="term" value="C:plasma membrane"/>
    <property type="evidence" value="ECO:0007669"/>
    <property type="project" value="UniProtKB-SubCell"/>
</dbReference>
<evidence type="ECO:0000256" key="5">
    <source>
        <dbReference type="ARBA" id="ARBA00022618"/>
    </source>
</evidence>
<reference evidence="15" key="1">
    <citation type="journal article" date="2020" name="mSystems">
        <title>Genome- and Community-Level Interaction Insights into Carbon Utilization and Element Cycling Functions of Hydrothermarchaeota in Hydrothermal Sediment.</title>
        <authorList>
            <person name="Zhou Z."/>
            <person name="Liu Y."/>
            <person name="Xu W."/>
            <person name="Pan J."/>
            <person name="Luo Z.H."/>
            <person name="Li M."/>
        </authorList>
    </citation>
    <scope>NUCLEOTIDE SEQUENCE [LARGE SCALE GENOMIC DNA]</scope>
    <source>
        <strain evidence="15">SpSt-783</strain>
    </source>
</reference>
<dbReference type="PANTHER" id="PTHR47755">
    <property type="entry name" value="CELL DIVISION PROTEIN FTSX"/>
    <property type="match status" value="1"/>
</dbReference>
<proteinExistence type="inferred from homology"/>
<dbReference type="InterPro" id="IPR040690">
    <property type="entry name" value="FtsX_ECD"/>
</dbReference>
<evidence type="ECO:0000256" key="7">
    <source>
        <dbReference type="ARBA" id="ARBA00022989"/>
    </source>
</evidence>
<dbReference type="Pfam" id="PF18075">
    <property type="entry name" value="FtsX_ECD"/>
    <property type="match status" value="1"/>
</dbReference>
<evidence type="ECO:0000256" key="6">
    <source>
        <dbReference type="ARBA" id="ARBA00022692"/>
    </source>
</evidence>
<feature type="coiled-coil region" evidence="11">
    <location>
        <begin position="86"/>
        <end position="113"/>
    </location>
</feature>
<evidence type="ECO:0000256" key="11">
    <source>
        <dbReference type="SAM" id="Coils"/>
    </source>
</evidence>
<dbReference type="GO" id="GO:0051301">
    <property type="term" value="P:cell division"/>
    <property type="evidence" value="ECO:0007669"/>
    <property type="project" value="UniProtKB-KW"/>
</dbReference>
<evidence type="ECO:0000256" key="4">
    <source>
        <dbReference type="ARBA" id="ARBA00022475"/>
    </source>
</evidence>
<dbReference type="InterPro" id="IPR004513">
    <property type="entry name" value="FtsX"/>
</dbReference>
<evidence type="ECO:0000313" key="15">
    <source>
        <dbReference type="EMBL" id="HHS62690.1"/>
    </source>
</evidence>
<comment type="caution">
    <text evidence="15">The sequence shown here is derived from an EMBL/GenBank/DDBJ whole genome shotgun (WGS) entry which is preliminary data.</text>
</comment>
<name>A0A7C6AGP2_UNCW3</name>
<feature type="domain" description="ABC3 transporter permease C-terminal" evidence="13">
    <location>
        <begin position="173"/>
        <end position="282"/>
    </location>
</feature>
<feature type="transmembrane region" description="Helical" evidence="12">
    <location>
        <begin position="165"/>
        <end position="186"/>
    </location>
</feature>
<feature type="transmembrane region" description="Helical" evidence="12">
    <location>
        <begin position="222"/>
        <end position="244"/>
    </location>
</feature>
<dbReference type="Pfam" id="PF02687">
    <property type="entry name" value="FtsX"/>
    <property type="match status" value="1"/>
</dbReference>
<evidence type="ECO:0000256" key="9">
    <source>
        <dbReference type="ARBA" id="ARBA00023306"/>
    </source>
</evidence>
<evidence type="ECO:0000256" key="10">
    <source>
        <dbReference type="PIRNR" id="PIRNR003097"/>
    </source>
</evidence>
<keyword evidence="6 12" id="KW-0812">Transmembrane</keyword>